<protein>
    <submittedName>
        <fullName evidence="19">Putative leucine-rich repeat-containing, plant-type, leucine-rich repeat domain, L</fullName>
    </submittedName>
</protein>
<evidence type="ECO:0000256" key="14">
    <source>
        <dbReference type="ARBA" id="ARBA00023170"/>
    </source>
</evidence>
<accession>A0A396HEP3</accession>
<comment type="caution">
    <text evidence="19">The sequence shown here is derived from an EMBL/GenBank/DDBJ whole genome shotgun (WGS) entry which is preliminary data.</text>
</comment>
<keyword evidence="4" id="KW-0134">Cell wall</keyword>
<dbReference type="InterPro" id="IPR001611">
    <property type="entry name" value="Leu-rich_rpt"/>
</dbReference>
<keyword evidence="14" id="KW-0675">Receptor</keyword>
<evidence type="ECO:0000256" key="7">
    <source>
        <dbReference type="ARBA" id="ARBA00022692"/>
    </source>
</evidence>
<dbReference type="InterPro" id="IPR032675">
    <property type="entry name" value="LRR_dom_sf"/>
</dbReference>
<keyword evidence="6" id="KW-0433">Leucine-rich repeat</keyword>
<comment type="similarity">
    <text evidence="16">Belongs to the polygalacturonase-inhibiting protein family.</text>
</comment>
<evidence type="ECO:0000256" key="10">
    <source>
        <dbReference type="ARBA" id="ARBA00022821"/>
    </source>
</evidence>
<name>A0A396HEP3_MEDTR</name>
<sequence>MKQFNFLFCVVSILCISLVCAENFHLKKCVETERRALLGFVWEYGGEGFGKKEGASERNRRHWEEKALKVNFLLIIKNPPHLGNSKFVLGEGFGGLWRSFPPFPSKLPNKALRFKEAGNGSLSSWKGEECCKWKGISCDNLTGYVTSLNFQTLGYTKGLQGKLDSSICELQYLTSINLNSNNLHGKIPKCIGTLGQLIELNLGFNGLEGKIPKSVGSLGNLIELNLSGNKLVSVIPPGLGNLSNLQTLDLGFNDLTANDLEWISHLSNLRHLGLSKVNLSLVVDWLSSISKIP</sequence>
<dbReference type="PANTHER" id="PTHR48063:SF112">
    <property type="entry name" value="RECEPTOR LIKE PROTEIN 30-LIKE"/>
    <property type="match status" value="1"/>
</dbReference>
<dbReference type="EMBL" id="PSQE01000006">
    <property type="protein sequence ID" value="RHN50284.1"/>
    <property type="molecule type" value="Genomic_DNA"/>
</dbReference>
<reference evidence="20" key="1">
    <citation type="journal article" date="2018" name="Nat. Plants">
        <title>Whole-genome landscape of Medicago truncatula symbiotic genes.</title>
        <authorList>
            <person name="Pecrix Y."/>
            <person name="Staton S.E."/>
            <person name="Sallet E."/>
            <person name="Lelandais-Briere C."/>
            <person name="Moreau S."/>
            <person name="Carrere S."/>
            <person name="Blein T."/>
            <person name="Jardinaud M.F."/>
            <person name="Latrasse D."/>
            <person name="Zouine M."/>
            <person name="Zahm M."/>
            <person name="Kreplak J."/>
            <person name="Mayjonade B."/>
            <person name="Satge C."/>
            <person name="Perez M."/>
            <person name="Cauet S."/>
            <person name="Marande W."/>
            <person name="Chantry-Darmon C."/>
            <person name="Lopez-Roques C."/>
            <person name="Bouchez O."/>
            <person name="Berard A."/>
            <person name="Debelle F."/>
            <person name="Munos S."/>
            <person name="Bendahmane A."/>
            <person name="Berges H."/>
            <person name="Niebel A."/>
            <person name="Buitink J."/>
            <person name="Frugier F."/>
            <person name="Benhamed M."/>
            <person name="Crespi M."/>
            <person name="Gouzy J."/>
            <person name="Gamas P."/>
        </authorList>
    </citation>
    <scope>NUCLEOTIDE SEQUENCE [LARGE SCALE GENOMIC DNA]</scope>
    <source>
        <strain evidence="20">cv. Jemalong A17</strain>
    </source>
</reference>
<evidence type="ECO:0000256" key="5">
    <source>
        <dbReference type="ARBA" id="ARBA00022525"/>
    </source>
</evidence>
<dbReference type="InterPro" id="IPR013210">
    <property type="entry name" value="LRR_N_plant-typ"/>
</dbReference>
<keyword evidence="10" id="KW-0611">Plant defense</keyword>
<dbReference type="FunFam" id="3.80.10.10:FF:000400">
    <property type="entry name" value="Nuclear pore complex protein NUP107"/>
    <property type="match status" value="1"/>
</dbReference>
<feature type="signal peptide" evidence="17">
    <location>
        <begin position="1"/>
        <end position="21"/>
    </location>
</feature>
<dbReference type="Proteomes" id="UP000265566">
    <property type="component" value="Chromosome 6"/>
</dbReference>
<feature type="chain" id="PRO_5017422693" evidence="17">
    <location>
        <begin position="22"/>
        <end position="293"/>
    </location>
</feature>
<evidence type="ECO:0000256" key="6">
    <source>
        <dbReference type="ARBA" id="ARBA00022614"/>
    </source>
</evidence>
<keyword evidence="12" id="KW-0472">Membrane</keyword>
<dbReference type="Pfam" id="PF08263">
    <property type="entry name" value="LRRNT_2"/>
    <property type="match status" value="1"/>
</dbReference>
<evidence type="ECO:0000313" key="19">
    <source>
        <dbReference type="EMBL" id="RHN50284.1"/>
    </source>
</evidence>
<dbReference type="PANTHER" id="PTHR48063">
    <property type="entry name" value="LRR RECEPTOR-LIKE KINASE"/>
    <property type="match status" value="1"/>
</dbReference>
<evidence type="ECO:0000256" key="1">
    <source>
        <dbReference type="ARBA" id="ARBA00004170"/>
    </source>
</evidence>
<keyword evidence="15" id="KW-0325">Glycoprotein</keyword>
<evidence type="ECO:0000256" key="12">
    <source>
        <dbReference type="ARBA" id="ARBA00023136"/>
    </source>
</evidence>
<evidence type="ECO:0000256" key="17">
    <source>
        <dbReference type="SAM" id="SignalP"/>
    </source>
</evidence>
<evidence type="ECO:0000256" key="15">
    <source>
        <dbReference type="ARBA" id="ARBA00023180"/>
    </source>
</evidence>
<evidence type="ECO:0000256" key="3">
    <source>
        <dbReference type="ARBA" id="ARBA00004479"/>
    </source>
</evidence>
<evidence type="ECO:0000256" key="11">
    <source>
        <dbReference type="ARBA" id="ARBA00022989"/>
    </source>
</evidence>
<dbReference type="Pfam" id="PF00560">
    <property type="entry name" value="LRR_1"/>
    <property type="match status" value="2"/>
</dbReference>
<dbReference type="Pfam" id="PF13855">
    <property type="entry name" value="LRR_8"/>
    <property type="match status" value="1"/>
</dbReference>
<comment type="subcellular location">
    <subcellularLocation>
        <location evidence="1">Membrane</location>
        <topology evidence="1">Peripheral membrane protein</topology>
    </subcellularLocation>
    <subcellularLocation>
        <location evidence="3">Membrane</location>
        <topology evidence="3">Single-pass type I membrane protein</topology>
    </subcellularLocation>
    <subcellularLocation>
        <location evidence="2">Secreted</location>
        <location evidence="2">Cell wall</location>
    </subcellularLocation>
</comment>
<dbReference type="Gramene" id="rna34556">
    <property type="protein sequence ID" value="RHN50284.1"/>
    <property type="gene ID" value="gene34556"/>
</dbReference>
<keyword evidence="11" id="KW-1133">Transmembrane helix</keyword>
<dbReference type="SUPFAM" id="SSF52058">
    <property type="entry name" value="L domain-like"/>
    <property type="match status" value="1"/>
</dbReference>
<keyword evidence="8 17" id="KW-0732">Signal</keyword>
<keyword evidence="9" id="KW-0677">Repeat</keyword>
<keyword evidence="13" id="KW-1015">Disulfide bond</keyword>
<evidence type="ECO:0000259" key="18">
    <source>
        <dbReference type="Pfam" id="PF08263"/>
    </source>
</evidence>
<organism evidence="19 20">
    <name type="scientific">Medicago truncatula</name>
    <name type="common">Barrel medic</name>
    <name type="synonym">Medicago tribuloides</name>
    <dbReference type="NCBI Taxonomy" id="3880"/>
    <lineage>
        <taxon>Eukaryota</taxon>
        <taxon>Viridiplantae</taxon>
        <taxon>Streptophyta</taxon>
        <taxon>Embryophyta</taxon>
        <taxon>Tracheophyta</taxon>
        <taxon>Spermatophyta</taxon>
        <taxon>Magnoliopsida</taxon>
        <taxon>eudicotyledons</taxon>
        <taxon>Gunneridae</taxon>
        <taxon>Pentapetalae</taxon>
        <taxon>rosids</taxon>
        <taxon>fabids</taxon>
        <taxon>Fabales</taxon>
        <taxon>Fabaceae</taxon>
        <taxon>Papilionoideae</taxon>
        <taxon>50 kb inversion clade</taxon>
        <taxon>NPAAA clade</taxon>
        <taxon>Hologalegina</taxon>
        <taxon>IRL clade</taxon>
        <taxon>Trifolieae</taxon>
        <taxon>Medicago</taxon>
    </lineage>
</organism>
<evidence type="ECO:0000256" key="9">
    <source>
        <dbReference type="ARBA" id="ARBA00022737"/>
    </source>
</evidence>
<evidence type="ECO:0000256" key="8">
    <source>
        <dbReference type="ARBA" id="ARBA00022729"/>
    </source>
</evidence>
<dbReference type="InterPro" id="IPR046956">
    <property type="entry name" value="RLP23-like"/>
</dbReference>
<evidence type="ECO:0000313" key="20">
    <source>
        <dbReference type="Proteomes" id="UP000265566"/>
    </source>
</evidence>
<dbReference type="GO" id="GO:0006952">
    <property type="term" value="P:defense response"/>
    <property type="evidence" value="ECO:0007669"/>
    <property type="project" value="UniProtKB-KW"/>
</dbReference>
<proteinExistence type="inferred from homology"/>
<keyword evidence="7" id="KW-0812">Transmembrane</keyword>
<evidence type="ECO:0000256" key="13">
    <source>
        <dbReference type="ARBA" id="ARBA00023157"/>
    </source>
</evidence>
<evidence type="ECO:0000256" key="16">
    <source>
        <dbReference type="ARBA" id="ARBA00038043"/>
    </source>
</evidence>
<dbReference type="GO" id="GO:0016020">
    <property type="term" value="C:membrane"/>
    <property type="evidence" value="ECO:0007669"/>
    <property type="project" value="UniProtKB-SubCell"/>
</dbReference>
<keyword evidence="5" id="KW-0964">Secreted</keyword>
<gene>
    <name evidence="19" type="ORF">MtrunA17_Chr6g0455791</name>
</gene>
<evidence type="ECO:0000256" key="2">
    <source>
        <dbReference type="ARBA" id="ARBA00004191"/>
    </source>
</evidence>
<feature type="domain" description="Leucine-rich repeat-containing N-terminal plant-type" evidence="18">
    <location>
        <begin position="114"/>
        <end position="139"/>
    </location>
</feature>
<dbReference type="Gene3D" id="3.80.10.10">
    <property type="entry name" value="Ribonuclease Inhibitor"/>
    <property type="match status" value="1"/>
</dbReference>
<evidence type="ECO:0000256" key="4">
    <source>
        <dbReference type="ARBA" id="ARBA00022512"/>
    </source>
</evidence>
<dbReference type="AlphaFoldDB" id="A0A396HEP3"/>